<keyword evidence="8" id="KW-0479">Metal-binding</keyword>
<dbReference type="PANTHER" id="PTHR11817">
    <property type="entry name" value="PYRUVATE KINASE"/>
    <property type="match status" value="1"/>
</dbReference>
<dbReference type="Gene3D" id="3.40.1380.20">
    <property type="entry name" value="Pyruvate kinase, C-terminal domain"/>
    <property type="match status" value="1"/>
</dbReference>
<protein>
    <recommendedName>
        <fullName evidence="6 15">Pyruvate kinase</fullName>
        <ecNumber evidence="5 15">2.7.1.40</ecNumber>
    </recommendedName>
</protein>
<dbReference type="NCBIfam" id="NF004491">
    <property type="entry name" value="PRK05826.1"/>
    <property type="match status" value="1"/>
</dbReference>
<evidence type="ECO:0000256" key="11">
    <source>
        <dbReference type="ARBA" id="ARBA00022840"/>
    </source>
</evidence>
<dbReference type="EMBL" id="JACYXC010000001">
    <property type="protein sequence ID" value="MBH5337069.1"/>
    <property type="molecule type" value="Genomic_DNA"/>
</dbReference>
<evidence type="ECO:0000256" key="9">
    <source>
        <dbReference type="ARBA" id="ARBA00022741"/>
    </source>
</evidence>
<evidence type="ECO:0000259" key="17">
    <source>
        <dbReference type="Pfam" id="PF00224"/>
    </source>
</evidence>
<keyword evidence="13 16" id="KW-0324">Glycolysis</keyword>
<evidence type="ECO:0000256" key="12">
    <source>
        <dbReference type="ARBA" id="ARBA00022842"/>
    </source>
</evidence>
<dbReference type="InterPro" id="IPR036918">
    <property type="entry name" value="Pyrv_Knase_C_sf"/>
</dbReference>
<dbReference type="InterPro" id="IPR015793">
    <property type="entry name" value="Pyrv_Knase_brl"/>
</dbReference>
<dbReference type="NCBIfam" id="TIGR01064">
    <property type="entry name" value="pyruv_kin"/>
    <property type="match status" value="1"/>
</dbReference>
<dbReference type="Pfam" id="PF00224">
    <property type="entry name" value="PK"/>
    <property type="match status" value="1"/>
</dbReference>
<evidence type="ECO:0000256" key="14">
    <source>
        <dbReference type="ARBA" id="ARBA00023317"/>
    </source>
</evidence>
<dbReference type="InterPro" id="IPR011037">
    <property type="entry name" value="Pyrv_Knase-like_insert_dom_sf"/>
</dbReference>
<dbReference type="GO" id="GO:0004743">
    <property type="term" value="F:pyruvate kinase activity"/>
    <property type="evidence" value="ECO:0007669"/>
    <property type="project" value="UniProtKB-EC"/>
</dbReference>
<gene>
    <name evidence="19" type="primary">pyk</name>
    <name evidence="19" type="ORF">IHE55_20810</name>
</gene>
<dbReference type="PRINTS" id="PR01050">
    <property type="entry name" value="PYRUVTKNASE"/>
</dbReference>
<dbReference type="Gene3D" id="3.20.20.60">
    <property type="entry name" value="Phosphoenolpyruvate-binding domains"/>
    <property type="match status" value="1"/>
</dbReference>
<evidence type="ECO:0000256" key="1">
    <source>
        <dbReference type="ARBA" id="ARBA00001958"/>
    </source>
</evidence>
<comment type="similarity">
    <text evidence="3 16">Belongs to the pyruvate kinase family.</text>
</comment>
<dbReference type="NCBIfam" id="NF004978">
    <property type="entry name" value="PRK06354.1"/>
    <property type="match status" value="1"/>
</dbReference>
<dbReference type="Gene3D" id="2.40.33.10">
    <property type="entry name" value="PK beta-barrel domain-like"/>
    <property type="match status" value="1"/>
</dbReference>
<feature type="domain" description="Pyruvate kinase C-terminal" evidence="18">
    <location>
        <begin position="356"/>
        <end position="468"/>
    </location>
</feature>
<evidence type="ECO:0000256" key="10">
    <source>
        <dbReference type="ARBA" id="ARBA00022777"/>
    </source>
</evidence>
<name>A0ABS0NPU6_9ACTN</name>
<evidence type="ECO:0000259" key="18">
    <source>
        <dbReference type="Pfam" id="PF02887"/>
    </source>
</evidence>
<comment type="pathway">
    <text evidence="2 16">Carbohydrate degradation; glycolysis; pyruvate from D-glyceraldehyde 3-phosphate: step 5/5.</text>
</comment>
<keyword evidence="11" id="KW-0067">ATP-binding</keyword>
<dbReference type="Pfam" id="PF02887">
    <property type="entry name" value="PK_C"/>
    <property type="match status" value="1"/>
</dbReference>
<comment type="catalytic activity">
    <reaction evidence="16">
        <text>pyruvate + ATP = phosphoenolpyruvate + ADP + H(+)</text>
        <dbReference type="Rhea" id="RHEA:18157"/>
        <dbReference type="ChEBI" id="CHEBI:15361"/>
        <dbReference type="ChEBI" id="CHEBI:15378"/>
        <dbReference type="ChEBI" id="CHEBI:30616"/>
        <dbReference type="ChEBI" id="CHEBI:58702"/>
        <dbReference type="ChEBI" id="CHEBI:456216"/>
        <dbReference type="EC" id="2.7.1.40"/>
    </reaction>
</comment>
<feature type="domain" description="Pyruvate kinase barrel" evidence="17">
    <location>
        <begin position="1"/>
        <end position="322"/>
    </location>
</feature>
<keyword evidence="7 16" id="KW-0808">Transferase</keyword>
<keyword evidence="12 16" id="KW-0460">Magnesium</keyword>
<dbReference type="InterPro" id="IPR018209">
    <property type="entry name" value="Pyrv_Knase_AS"/>
</dbReference>
<evidence type="ECO:0000256" key="8">
    <source>
        <dbReference type="ARBA" id="ARBA00022723"/>
    </source>
</evidence>
<evidence type="ECO:0000256" key="2">
    <source>
        <dbReference type="ARBA" id="ARBA00004997"/>
    </source>
</evidence>
<evidence type="ECO:0000256" key="7">
    <source>
        <dbReference type="ARBA" id="ARBA00022679"/>
    </source>
</evidence>
<evidence type="ECO:0000313" key="20">
    <source>
        <dbReference type="Proteomes" id="UP000807371"/>
    </source>
</evidence>
<keyword evidence="9" id="KW-0547">Nucleotide-binding</keyword>
<dbReference type="RefSeq" id="WP_197990405.1">
    <property type="nucleotide sequence ID" value="NZ_JACYXC010000001.1"/>
</dbReference>
<evidence type="ECO:0000256" key="4">
    <source>
        <dbReference type="ARBA" id="ARBA00011881"/>
    </source>
</evidence>
<evidence type="ECO:0000313" key="19">
    <source>
        <dbReference type="EMBL" id="MBH5337069.1"/>
    </source>
</evidence>
<organism evidence="19 20">
    <name type="scientific">Streptomyces pactum</name>
    <dbReference type="NCBI Taxonomy" id="68249"/>
    <lineage>
        <taxon>Bacteria</taxon>
        <taxon>Bacillati</taxon>
        <taxon>Actinomycetota</taxon>
        <taxon>Actinomycetes</taxon>
        <taxon>Kitasatosporales</taxon>
        <taxon>Streptomycetaceae</taxon>
        <taxon>Streptomyces</taxon>
    </lineage>
</organism>
<evidence type="ECO:0000256" key="16">
    <source>
        <dbReference type="RuleBase" id="RU000504"/>
    </source>
</evidence>
<dbReference type="PROSITE" id="PS00110">
    <property type="entry name" value="PYRUVATE_KINASE"/>
    <property type="match status" value="1"/>
</dbReference>
<comment type="cofactor">
    <cofactor evidence="1">
        <name>K(+)</name>
        <dbReference type="ChEBI" id="CHEBI:29103"/>
    </cofactor>
</comment>
<dbReference type="InterPro" id="IPR040442">
    <property type="entry name" value="Pyrv_kinase-like_dom_sf"/>
</dbReference>
<dbReference type="SUPFAM" id="SSF52935">
    <property type="entry name" value="PK C-terminal domain-like"/>
    <property type="match status" value="1"/>
</dbReference>
<dbReference type="SUPFAM" id="SSF51621">
    <property type="entry name" value="Phosphoenolpyruvate/pyruvate domain"/>
    <property type="match status" value="1"/>
</dbReference>
<comment type="subunit">
    <text evidence="4">Homotetramer.</text>
</comment>
<proteinExistence type="inferred from homology"/>
<dbReference type="EC" id="2.7.1.40" evidence="5 15"/>
<dbReference type="GO" id="GO:0016301">
    <property type="term" value="F:kinase activity"/>
    <property type="evidence" value="ECO:0007669"/>
    <property type="project" value="UniProtKB-KW"/>
</dbReference>
<reference evidence="19 20" key="1">
    <citation type="submission" date="2020-09" db="EMBL/GenBank/DDBJ databases">
        <title>Biosynthesis of the nuclear factor of activated T cells inhibitor NFAT-133 and its congeners in Streptomyces pactum.</title>
        <authorList>
            <person name="Zhou W."/>
            <person name="Posri P."/>
            <person name="Abugrain M.E."/>
            <person name="Weisberg A.J."/>
            <person name="Chang J.H."/>
            <person name="Mahmud T."/>
        </authorList>
    </citation>
    <scope>NUCLEOTIDE SEQUENCE [LARGE SCALE GENOMIC DNA]</scope>
    <source>
        <strain evidence="19 20">ATCC 27456</strain>
    </source>
</reference>
<evidence type="ECO:0000256" key="15">
    <source>
        <dbReference type="NCBIfam" id="TIGR01064"/>
    </source>
</evidence>
<evidence type="ECO:0000256" key="3">
    <source>
        <dbReference type="ARBA" id="ARBA00008663"/>
    </source>
</evidence>
<evidence type="ECO:0000256" key="5">
    <source>
        <dbReference type="ARBA" id="ARBA00012142"/>
    </source>
</evidence>
<dbReference type="InterPro" id="IPR015806">
    <property type="entry name" value="Pyrv_Knase_insert_dom_sf"/>
</dbReference>
<dbReference type="SUPFAM" id="SSF50800">
    <property type="entry name" value="PK beta-barrel domain-like"/>
    <property type="match status" value="1"/>
</dbReference>
<keyword evidence="14 19" id="KW-0670">Pyruvate</keyword>
<sequence length="474" mass="51104">MRRSKIVCTLGPAVDSYDQLKTLIEAGMNVARFNMSHGTHAEHEERYHRLRKACEDTGHAVGVLADLQGPKIRLETFADGPVELVRGDEFTITTEDVPGDRTICGTTYKGLPGDVAKGDQVLINDGNVELRVTSVEGPRVRTIVIEGGVISDHKGINLPGAAVNVPALSEKDIEDLKFALQLGCDMVALSFVRDAADVRDVHRVMDEVGRRVPVIAKVEKPQAVANMEEVVAAFDGVMVARGDLAVEYPLEKVPMVQKRLVELCRRNAKPVIVATQMMESMITNSRPTRAEASDVANAILDGADAVMLSAESSVGRFPIETVKTMSKIVQAAEQELLSKGLQPLVPGKKPRTQGGSVARAACEIADFLGGKALIAFTKSGDTARRLSRYRAAQPILAFTTDTATRNQLTLSWGVESFVVPYVDNTDAMVDLVDAELLKLNRYAEGDTMIITAGSPPGVPGTTNMVRVHHLGGES</sequence>
<dbReference type="InterPro" id="IPR001697">
    <property type="entry name" value="Pyr_Knase"/>
</dbReference>
<comment type="caution">
    <text evidence="19">The sequence shown here is derived from an EMBL/GenBank/DDBJ whole genome shotgun (WGS) entry which is preliminary data.</text>
</comment>
<accession>A0ABS0NPU6</accession>
<keyword evidence="20" id="KW-1185">Reference proteome</keyword>
<dbReference type="Proteomes" id="UP000807371">
    <property type="component" value="Unassembled WGS sequence"/>
</dbReference>
<evidence type="ECO:0000256" key="13">
    <source>
        <dbReference type="ARBA" id="ARBA00023152"/>
    </source>
</evidence>
<dbReference type="NCBIfam" id="NF004886">
    <property type="entry name" value="PRK06247.1"/>
    <property type="match status" value="1"/>
</dbReference>
<evidence type="ECO:0000256" key="6">
    <source>
        <dbReference type="ARBA" id="ARBA00018587"/>
    </source>
</evidence>
<keyword evidence="10 16" id="KW-0418">Kinase</keyword>
<dbReference type="InterPro" id="IPR015813">
    <property type="entry name" value="Pyrv/PenolPyrv_kinase-like_dom"/>
</dbReference>
<dbReference type="InterPro" id="IPR015795">
    <property type="entry name" value="Pyrv_Knase_C"/>
</dbReference>